<evidence type="ECO:0000256" key="1">
    <source>
        <dbReference type="SAM" id="SignalP"/>
    </source>
</evidence>
<feature type="chain" id="PRO_5016171130" description="Auto-transporter adhesin head GIN domain-containing protein" evidence="1">
    <location>
        <begin position="18"/>
        <end position="235"/>
    </location>
</feature>
<dbReference type="Proteomes" id="UP000248925">
    <property type="component" value="Unassembled WGS sequence"/>
</dbReference>
<evidence type="ECO:0008006" key="4">
    <source>
        <dbReference type="Google" id="ProtNLM"/>
    </source>
</evidence>
<dbReference type="OrthoDB" id="7341910at2"/>
<comment type="caution">
    <text evidence="2">The sequence shown here is derived from an EMBL/GenBank/DDBJ whole genome shotgun (WGS) entry which is preliminary data.</text>
</comment>
<accession>A0A2W4C3H7</accession>
<evidence type="ECO:0000313" key="2">
    <source>
        <dbReference type="EMBL" id="PZM07611.1"/>
    </source>
</evidence>
<keyword evidence="3" id="KW-1185">Reference proteome</keyword>
<dbReference type="AlphaFoldDB" id="A0A2W4C3H7"/>
<sequence>MNPLLFALIFLASAVAASSEETDLENRLDLSSATAIAITGEASTIDLTTLEDAPYVAAIDSRRSGWFSFWNSIWSYDDCRSSSRMRLDGSTLRVDVSPSPWFGASDCVVAIRANIKKESAVSIEQKALKATLSGNFSSVDIESEAADIGFVGHAKNVDIRGKATRANLVFDAIHRDETVAIDSKMLDVYLGFGSATAISYLIDAKASFVDNALPSTPGAKPSVVIRGDFVRSTIR</sequence>
<name>A0A2W4C3H7_9HYPH</name>
<gene>
    <name evidence="2" type="ORF">CPY51_31290</name>
</gene>
<dbReference type="RefSeq" id="WP_111164271.1">
    <property type="nucleotide sequence ID" value="NZ_PCDP01000082.1"/>
</dbReference>
<protein>
    <recommendedName>
        <fullName evidence="4">Auto-transporter adhesin head GIN domain-containing protein</fullName>
    </recommendedName>
</protein>
<keyword evidence="1" id="KW-0732">Signal</keyword>
<dbReference type="EMBL" id="PCDP01000082">
    <property type="protein sequence ID" value="PZM07611.1"/>
    <property type="molecule type" value="Genomic_DNA"/>
</dbReference>
<reference evidence="2 3" key="1">
    <citation type="journal article" date="2018" name="Sci. Rep.">
        <title>Rhizobium tumorigenes sp. nov., a novel plant tumorigenic bacterium isolated from cane gall tumors on thornless blackberry.</title>
        <authorList>
            <person name="Kuzmanovi N."/>
            <person name="Smalla K."/>
            <person name="Gronow S."/>
            <person name="PuBawska J."/>
        </authorList>
    </citation>
    <scope>NUCLEOTIDE SEQUENCE [LARGE SCALE GENOMIC DNA]</scope>
    <source>
        <strain evidence="2 3">CCBAU 85046</strain>
    </source>
</reference>
<organism evidence="2 3">
    <name type="scientific">Rhizobium tubonense</name>
    <dbReference type="NCBI Taxonomy" id="484088"/>
    <lineage>
        <taxon>Bacteria</taxon>
        <taxon>Pseudomonadati</taxon>
        <taxon>Pseudomonadota</taxon>
        <taxon>Alphaproteobacteria</taxon>
        <taxon>Hyphomicrobiales</taxon>
        <taxon>Rhizobiaceae</taxon>
        <taxon>Rhizobium/Agrobacterium group</taxon>
        <taxon>Rhizobium</taxon>
    </lineage>
</organism>
<evidence type="ECO:0000313" key="3">
    <source>
        <dbReference type="Proteomes" id="UP000248925"/>
    </source>
</evidence>
<proteinExistence type="predicted"/>
<feature type="signal peptide" evidence="1">
    <location>
        <begin position="1"/>
        <end position="17"/>
    </location>
</feature>